<comment type="caution">
    <text evidence="4">The sequence shown here is derived from an EMBL/GenBank/DDBJ whole genome shotgun (WGS) entry which is preliminary data.</text>
</comment>
<dbReference type="InterPro" id="IPR036920">
    <property type="entry name" value="Ribosomal_uL16_sf"/>
</dbReference>
<keyword evidence="2" id="KW-0689">Ribosomal protein</keyword>
<dbReference type="Pfam" id="PF00252">
    <property type="entry name" value="Ribosomal_L16"/>
    <property type="match status" value="1"/>
</dbReference>
<protein>
    <submittedName>
        <fullName evidence="4">RL10 protein</fullName>
    </submittedName>
</protein>
<dbReference type="GO" id="GO:1990904">
    <property type="term" value="C:ribonucleoprotein complex"/>
    <property type="evidence" value="ECO:0007669"/>
    <property type="project" value="UniProtKB-KW"/>
</dbReference>
<sequence length="127" mass="13895">SAALEAALICANKDVVKSCGSDGFHIRVWLPLLCHPYQQAVSYAGADKPQKGMLGALGKPPATATRVHIRQVILSVCTKLKFKFPGRQKIHISKKWGFTKFNVDAFEDVAAEKWLIPDGCGVTYIPN</sequence>
<accession>A0A6G1B4F9</accession>
<evidence type="ECO:0000256" key="2">
    <source>
        <dbReference type="ARBA" id="ARBA00022980"/>
    </source>
</evidence>
<dbReference type="SUPFAM" id="SSF54686">
    <property type="entry name" value="Ribosomal protein L16p/L10e"/>
    <property type="match status" value="1"/>
</dbReference>
<evidence type="ECO:0000256" key="1">
    <source>
        <dbReference type="ARBA" id="ARBA00008931"/>
    </source>
</evidence>
<dbReference type="InterPro" id="IPR001197">
    <property type="entry name" value="Ribosomal_uL16_euk_arch"/>
</dbReference>
<comment type="similarity">
    <text evidence="1">Belongs to the universal ribosomal protein uL16 family.</text>
</comment>
<dbReference type="EMBL" id="VOAJ01002526">
    <property type="protein sequence ID" value="KAF0882712.1"/>
    <property type="molecule type" value="Genomic_DNA"/>
</dbReference>
<dbReference type="Proteomes" id="UP000475037">
    <property type="component" value="Unassembled WGS sequence"/>
</dbReference>
<organism evidence="4 5">
    <name type="scientific">Crocuta crocuta</name>
    <name type="common">Spotted hyena</name>
    <dbReference type="NCBI Taxonomy" id="9678"/>
    <lineage>
        <taxon>Eukaryota</taxon>
        <taxon>Metazoa</taxon>
        <taxon>Chordata</taxon>
        <taxon>Craniata</taxon>
        <taxon>Vertebrata</taxon>
        <taxon>Euteleostomi</taxon>
        <taxon>Mammalia</taxon>
        <taxon>Eutheria</taxon>
        <taxon>Laurasiatheria</taxon>
        <taxon>Carnivora</taxon>
        <taxon>Feliformia</taxon>
        <taxon>Hyaenidae</taxon>
        <taxon>Crocuta</taxon>
    </lineage>
</organism>
<dbReference type="InterPro" id="IPR047873">
    <property type="entry name" value="Ribosomal_uL16"/>
</dbReference>
<evidence type="ECO:0000256" key="3">
    <source>
        <dbReference type="ARBA" id="ARBA00023274"/>
    </source>
</evidence>
<dbReference type="Gene3D" id="3.90.1170.10">
    <property type="entry name" value="Ribosomal protein L10e/L16"/>
    <property type="match status" value="1"/>
</dbReference>
<dbReference type="GO" id="GO:0005840">
    <property type="term" value="C:ribosome"/>
    <property type="evidence" value="ECO:0007669"/>
    <property type="project" value="UniProtKB-KW"/>
</dbReference>
<dbReference type="AlphaFoldDB" id="A0A6G1B4F9"/>
<proteinExistence type="inferred from homology"/>
<reference evidence="4 5" key="1">
    <citation type="submission" date="2019-11" db="EMBL/GenBank/DDBJ databases">
        <authorList>
            <person name="Yang C."/>
            <person name="Li F."/>
        </authorList>
    </citation>
    <scope>NUCLEOTIDE SEQUENCE [LARGE SCALE GENOMIC DNA]</scope>
    <source>
        <strain evidence="4">KB4526</strain>
        <tissue evidence="4">Muscle</tissue>
    </source>
</reference>
<dbReference type="GO" id="GO:0006412">
    <property type="term" value="P:translation"/>
    <property type="evidence" value="ECO:0007669"/>
    <property type="project" value="InterPro"/>
</dbReference>
<keyword evidence="3" id="KW-0687">Ribonucleoprotein</keyword>
<feature type="non-terminal residue" evidence="4">
    <location>
        <position position="1"/>
    </location>
</feature>
<evidence type="ECO:0000313" key="4">
    <source>
        <dbReference type="EMBL" id="KAF0882712.1"/>
    </source>
</evidence>
<keyword evidence="5" id="KW-1185">Reference proteome</keyword>
<dbReference type="Gene3D" id="3.30.60.300">
    <property type="match status" value="1"/>
</dbReference>
<dbReference type="GO" id="GO:0003735">
    <property type="term" value="F:structural constituent of ribosome"/>
    <property type="evidence" value="ECO:0007669"/>
    <property type="project" value="InterPro"/>
</dbReference>
<feature type="non-terminal residue" evidence="4">
    <location>
        <position position="127"/>
    </location>
</feature>
<name>A0A6G1B4F9_CROCR</name>
<evidence type="ECO:0000313" key="5">
    <source>
        <dbReference type="Proteomes" id="UP000475037"/>
    </source>
</evidence>
<gene>
    <name evidence="4" type="primary">Rpl10_1</name>
    <name evidence="4" type="ORF">FOF47_R03153</name>
</gene>
<dbReference type="PANTHER" id="PTHR11726">
    <property type="entry name" value="60S RIBOSOMAL PROTEIN L10"/>
    <property type="match status" value="1"/>
</dbReference>